<comment type="caution">
    <text evidence="1">The sequence shown here is derived from an EMBL/GenBank/DDBJ whole genome shotgun (WGS) entry which is preliminary data.</text>
</comment>
<accession>A0A939NIW5</accession>
<gene>
    <name evidence="1" type="ORF">J4710_07700</name>
</gene>
<sequence>MPHAGPMPKTFEEIIAIQDVEKDNKIRNSKTKMLYESIPKRKGDCSAIFTLIIFTIMKRIRHIGQAL</sequence>
<organism evidence="1">
    <name type="scientific">Staphylococcus xylosus</name>
    <dbReference type="NCBI Taxonomy" id="1288"/>
    <lineage>
        <taxon>Bacteria</taxon>
        <taxon>Bacillati</taxon>
        <taxon>Bacillota</taxon>
        <taxon>Bacilli</taxon>
        <taxon>Bacillales</taxon>
        <taxon>Staphylococcaceae</taxon>
        <taxon>Staphylococcus</taxon>
    </lineage>
</organism>
<proteinExistence type="predicted"/>
<name>A0A939NIW5_STAXY</name>
<dbReference type="AlphaFoldDB" id="A0A939NIW5"/>
<evidence type="ECO:0000313" key="1">
    <source>
        <dbReference type="EMBL" id="MBO1919968.1"/>
    </source>
</evidence>
<reference evidence="1" key="1">
    <citation type="submission" date="2021-03" db="EMBL/GenBank/DDBJ databases">
        <title>Molecular epidemiology and mechanisms of colistin and carbapenem resistance in Enterobacteriaceae from clinical isolates, the environment and porcine samples in Pretoria, South Africa.</title>
        <authorList>
            <person name="Bogoshi D."/>
            <person name="Mbelle N.M."/>
            <person name="Naidoo V."/>
            <person name="Osei Sekyere J."/>
        </authorList>
    </citation>
    <scope>NUCLEOTIDE SEQUENCE</scope>
    <source>
        <strain evidence="1">ESB009</strain>
    </source>
</reference>
<protein>
    <submittedName>
        <fullName evidence="1">Uncharacterized protein</fullName>
    </submittedName>
</protein>
<dbReference type="EMBL" id="JAGETT010000045">
    <property type="protein sequence ID" value="MBO1919968.1"/>
    <property type="molecule type" value="Genomic_DNA"/>
</dbReference>